<organism evidence="1 2">
    <name type="scientific">Polycladomyces abyssicola</name>
    <dbReference type="NCBI Taxonomy" id="1125966"/>
    <lineage>
        <taxon>Bacteria</taxon>
        <taxon>Bacillati</taxon>
        <taxon>Bacillota</taxon>
        <taxon>Bacilli</taxon>
        <taxon>Bacillales</taxon>
        <taxon>Thermoactinomycetaceae</taxon>
        <taxon>Polycladomyces</taxon>
    </lineage>
</organism>
<evidence type="ECO:0000313" key="2">
    <source>
        <dbReference type="Proteomes" id="UP000677436"/>
    </source>
</evidence>
<reference evidence="1" key="2">
    <citation type="journal article" date="2021" name="Microbiol. Resour. Announc.">
        <title>Complete Genome Sequence of Polycladomyces abyssicola JIR-001T, Isolated from Hemipelagic Sediment in Deep Seawater.</title>
        <authorList>
            <person name="Tsubouchi T."/>
            <person name="Kaneko Y."/>
        </authorList>
    </citation>
    <scope>NUCLEOTIDE SEQUENCE</scope>
    <source>
        <strain evidence="1">JIR-001</strain>
    </source>
</reference>
<sequence length="68" mass="7973">MDIHSPANINPKAFSWHGERGRYIEQTNHMEKKGFLDMGVIFMHLRSGIDDRVRSTNIHIRGHRHPIL</sequence>
<dbReference type="AlphaFoldDB" id="A0A8D5ZP15"/>
<accession>A0A8D5ZP15</accession>
<reference evidence="1" key="1">
    <citation type="journal article" date="2013" name="Int. J. Syst. Evol. Microbiol.">
        <title>Polycladomyces abyssicola gen. nov., sp. nov., a thermophilic filamentous bacterium isolated from hemipelagic sediment.</title>
        <authorList>
            <person name="Tsubouchi T."/>
            <person name="Shimane Y."/>
            <person name="Mori K."/>
            <person name="Usui K."/>
            <person name="Hiraki T."/>
            <person name="Tame A."/>
            <person name="Uematsu K."/>
            <person name="Maruyama T."/>
            <person name="Hatada Y."/>
        </authorList>
    </citation>
    <scope>NUCLEOTIDE SEQUENCE</scope>
    <source>
        <strain evidence="1">JIR-001</strain>
    </source>
</reference>
<protein>
    <submittedName>
        <fullName evidence="1">Uncharacterized protein</fullName>
    </submittedName>
</protein>
<gene>
    <name evidence="1" type="ORF">JIR001_30930</name>
</gene>
<keyword evidence="2" id="KW-1185">Reference proteome</keyword>
<name>A0A8D5ZP15_9BACL</name>
<dbReference type="EMBL" id="AP024601">
    <property type="protein sequence ID" value="BCU83310.1"/>
    <property type="molecule type" value="Genomic_DNA"/>
</dbReference>
<dbReference type="KEGG" id="pabs:JIR001_30930"/>
<dbReference type="Proteomes" id="UP000677436">
    <property type="component" value="Chromosome"/>
</dbReference>
<evidence type="ECO:0000313" key="1">
    <source>
        <dbReference type="EMBL" id="BCU83310.1"/>
    </source>
</evidence>
<proteinExistence type="predicted"/>